<dbReference type="InterPro" id="IPR036890">
    <property type="entry name" value="HATPase_C_sf"/>
</dbReference>
<evidence type="ECO:0000259" key="1">
    <source>
        <dbReference type="Pfam" id="PF02518"/>
    </source>
</evidence>
<keyword evidence="2" id="KW-0067">ATP-binding</keyword>
<feature type="domain" description="Histidine kinase/HSP90-like ATPase" evidence="1">
    <location>
        <begin position="18"/>
        <end position="66"/>
    </location>
</feature>
<dbReference type="RefSeq" id="WP_377328723.1">
    <property type="nucleotide sequence ID" value="NZ_JBHSNG010000019.1"/>
</dbReference>
<keyword evidence="3" id="KW-1185">Reference proteome</keyword>
<dbReference type="SUPFAM" id="SSF55874">
    <property type="entry name" value="ATPase domain of HSP90 chaperone/DNA topoisomerase II/histidine kinase"/>
    <property type="match status" value="1"/>
</dbReference>
<dbReference type="EMBL" id="JBHSNG010000019">
    <property type="protein sequence ID" value="MFC5582535.1"/>
    <property type="molecule type" value="Genomic_DNA"/>
</dbReference>
<dbReference type="Pfam" id="PF02518">
    <property type="entry name" value="HATPase_c"/>
    <property type="match status" value="1"/>
</dbReference>
<sequence>MRAAELSVEHDALCGARTCAAGLHRSGQQLRVEVRDTGPGIAPNEQQLIFQEFRRGSAAGGQGLGWVCRSRSAWPAC</sequence>
<dbReference type="Gene3D" id="3.30.565.10">
    <property type="entry name" value="Histidine kinase-like ATPase, C-terminal domain"/>
    <property type="match status" value="1"/>
</dbReference>
<name>A0ABW0SZT7_9GAMM</name>
<evidence type="ECO:0000313" key="2">
    <source>
        <dbReference type="EMBL" id="MFC5582535.1"/>
    </source>
</evidence>
<proteinExistence type="predicted"/>
<dbReference type="Proteomes" id="UP001596111">
    <property type="component" value="Unassembled WGS sequence"/>
</dbReference>
<evidence type="ECO:0000313" key="3">
    <source>
        <dbReference type="Proteomes" id="UP001596111"/>
    </source>
</evidence>
<dbReference type="GO" id="GO:0005524">
    <property type="term" value="F:ATP binding"/>
    <property type="evidence" value="ECO:0007669"/>
    <property type="project" value="UniProtKB-KW"/>
</dbReference>
<gene>
    <name evidence="2" type="ORF">ACFPPB_15550</name>
</gene>
<organism evidence="2 3">
    <name type="scientific">Rhodanobacter terrae</name>
    <dbReference type="NCBI Taxonomy" id="418647"/>
    <lineage>
        <taxon>Bacteria</taxon>
        <taxon>Pseudomonadati</taxon>
        <taxon>Pseudomonadota</taxon>
        <taxon>Gammaproteobacteria</taxon>
        <taxon>Lysobacterales</taxon>
        <taxon>Rhodanobacteraceae</taxon>
        <taxon>Rhodanobacter</taxon>
    </lineage>
</organism>
<protein>
    <submittedName>
        <fullName evidence="2">ATP-binding protein</fullName>
    </submittedName>
</protein>
<keyword evidence="2" id="KW-0547">Nucleotide-binding</keyword>
<reference evidence="3" key="1">
    <citation type="journal article" date="2019" name="Int. J. Syst. Evol. Microbiol.">
        <title>The Global Catalogue of Microorganisms (GCM) 10K type strain sequencing project: providing services to taxonomists for standard genome sequencing and annotation.</title>
        <authorList>
            <consortium name="The Broad Institute Genomics Platform"/>
            <consortium name="The Broad Institute Genome Sequencing Center for Infectious Disease"/>
            <person name="Wu L."/>
            <person name="Ma J."/>
        </authorList>
    </citation>
    <scope>NUCLEOTIDE SEQUENCE [LARGE SCALE GENOMIC DNA]</scope>
    <source>
        <strain evidence="3">CGMCC 1.13587</strain>
    </source>
</reference>
<accession>A0ABW0SZT7</accession>
<dbReference type="InterPro" id="IPR003594">
    <property type="entry name" value="HATPase_dom"/>
</dbReference>
<comment type="caution">
    <text evidence="2">The sequence shown here is derived from an EMBL/GenBank/DDBJ whole genome shotgun (WGS) entry which is preliminary data.</text>
</comment>